<dbReference type="PANTHER" id="PTHR42847">
    <property type="entry name" value="ALKANESULFONATE MONOOXYGENASE"/>
    <property type="match status" value="1"/>
</dbReference>
<comment type="caution">
    <text evidence="6">The sequence shown here is derived from an EMBL/GenBank/DDBJ whole genome shotgun (WGS) entry which is preliminary data.</text>
</comment>
<sequence length="305" mass="32579">MRIGLTVPQFGHFADPQATARVAAEAESIGFDALWASDRTLWPLDPSEPYPSGDGSLPEEFAVFLDPIVTLTVAAGATSRVRLGTSTLNALWQPPVMLARSLASLDHVSNGRLDVGIGMGWSSDEYRAAGVPWTGKSARMEETLDLLEALWGPDPVGHQGPLWQVPPSRVGLKPVQVPRPPILLGGVGAAALERTGRRADGWLGLNLPLPMLTRSWDAVRAAALKADRDPDALRFTLRVNIELAESEGDPGRGLPTGTFGQYTDYIRAAVDAGVQEVALELQQSATGVAELLDLAGRFHEVLRAG</sequence>
<dbReference type="Pfam" id="PF00296">
    <property type="entry name" value="Bac_luciferase"/>
    <property type="match status" value="1"/>
</dbReference>
<dbReference type="PANTHER" id="PTHR42847:SF4">
    <property type="entry name" value="ALKANESULFONATE MONOOXYGENASE-RELATED"/>
    <property type="match status" value="1"/>
</dbReference>
<evidence type="ECO:0000256" key="3">
    <source>
        <dbReference type="ARBA" id="ARBA00023002"/>
    </source>
</evidence>
<keyword evidence="2" id="KW-0288">FMN</keyword>
<reference evidence="7" key="1">
    <citation type="journal article" date="2019" name="Int. J. Syst. Evol. Microbiol.">
        <title>The Global Catalogue of Microorganisms (GCM) 10K type strain sequencing project: providing services to taxonomists for standard genome sequencing and annotation.</title>
        <authorList>
            <consortium name="The Broad Institute Genomics Platform"/>
            <consortium name="The Broad Institute Genome Sequencing Center for Infectious Disease"/>
            <person name="Wu L."/>
            <person name="Ma J."/>
        </authorList>
    </citation>
    <scope>NUCLEOTIDE SEQUENCE [LARGE SCALE GENOMIC DNA]</scope>
    <source>
        <strain evidence="7">TBRC 1826</strain>
    </source>
</reference>
<dbReference type="EC" id="1.-.-.-" evidence="6"/>
<evidence type="ECO:0000256" key="2">
    <source>
        <dbReference type="ARBA" id="ARBA00022643"/>
    </source>
</evidence>
<accession>A0ABV8FNH3</accession>
<dbReference type="InterPro" id="IPR036661">
    <property type="entry name" value="Luciferase-like_sf"/>
</dbReference>
<dbReference type="Gene3D" id="3.20.20.30">
    <property type="entry name" value="Luciferase-like domain"/>
    <property type="match status" value="1"/>
</dbReference>
<dbReference type="GO" id="GO:0016491">
    <property type="term" value="F:oxidoreductase activity"/>
    <property type="evidence" value="ECO:0007669"/>
    <property type="project" value="UniProtKB-KW"/>
</dbReference>
<feature type="domain" description="Luciferase-like" evidence="5">
    <location>
        <begin position="15"/>
        <end position="247"/>
    </location>
</feature>
<dbReference type="SUPFAM" id="SSF51679">
    <property type="entry name" value="Bacterial luciferase-like"/>
    <property type="match status" value="1"/>
</dbReference>
<dbReference type="InterPro" id="IPR050172">
    <property type="entry name" value="SsuD_RutA_monooxygenase"/>
</dbReference>
<protein>
    <submittedName>
        <fullName evidence="6">TIGR03619 family F420-dependent LLM class oxidoreductase</fullName>
        <ecNumber evidence="6">1.-.-.-</ecNumber>
    </submittedName>
</protein>
<keyword evidence="3 6" id="KW-0560">Oxidoreductase</keyword>
<dbReference type="InterPro" id="IPR011251">
    <property type="entry name" value="Luciferase-like_dom"/>
</dbReference>
<evidence type="ECO:0000256" key="1">
    <source>
        <dbReference type="ARBA" id="ARBA00022630"/>
    </source>
</evidence>
<dbReference type="InterPro" id="IPR019921">
    <property type="entry name" value="Lucif-like_OxRdtase_Rv2161c"/>
</dbReference>
<evidence type="ECO:0000256" key="4">
    <source>
        <dbReference type="ARBA" id="ARBA00023033"/>
    </source>
</evidence>
<keyword evidence="7" id="KW-1185">Reference proteome</keyword>
<evidence type="ECO:0000259" key="5">
    <source>
        <dbReference type="Pfam" id="PF00296"/>
    </source>
</evidence>
<evidence type="ECO:0000313" key="7">
    <source>
        <dbReference type="Proteomes" id="UP001595847"/>
    </source>
</evidence>
<dbReference type="RefSeq" id="WP_378532834.1">
    <property type="nucleotide sequence ID" value="NZ_JBHSBH010000008.1"/>
</dbReference>
<name>A0ABV8FNH3_9ACTN</name>
<dbReference type="EMBL" id="JBHSBH010000008">
    <property type="protein sequence ID" value="MFC3996613.1"/>
    <property type="molecule type" value="Genomic_DNA"/>
</dbReference>
<dbReference type="NCBIfam" id="TIGR03619">
    <property type="entry name" value="F420_Rv2161c"/>
    <property type="match status" value="1"/>
</dbReference>
<gene>
    <name evidence="6" type="ORF">ACFOVU_11855</name>
</gene>
<dbReference type="Proteomes" id="UP001595847">
    <property type="component" value="Unassembled WGS sequence"/>
</dbReference>
<evidence type="ECO:0000313" key="6">
    <source>
        <dbReference type="EMBL" id="MFC3996613.1"/>
    </source>
</evidence>
<keyword evidence="1" id="KW-0285">Flavoprotein</keyword>
<organism evidence="6 7">
    <name type="scientific">Nocardiopsis sediminis</name>
    <dbReference type="NCBI Taxonomy" id="1778267"/>
    <lineage>
        <taxon>Bacteria</taxon>
        <taxon>Bacillati</taxon>
        <taxon>Actinomycetota</taxon>
        <taxon>Actinomycetes</taxon>
        <taxon>Streptosporangiales</taxon>
        <taxon>Nocardiopsidaceae</taxon>
        <taxon>Nocardiopsis</taxon>
    </lineage>
</organism>
<keyword evidence="4" id="KW-0503">Monooxygenase</keyword>
<proteinExistence type="predicted"/>